<dbReference type="PANTHER" id="PTHR48106:SF13">
    <property type="entry name" value="QUINONE OXIDOREDUCTASE-RELATED"/>
    <property type="match status" value="1"/>
</dbReference>
<dbReference type="Gene3D" id="3.40.50.720">
    <property type="entry name" value="NAD(P)-binding Rossmann-like Domain"/>
    <property type="match status" value="1"/>
</dbReference>
<evidence type="ECO:0000256" key="1">
    <source>
        <dbReference type="ARBA" id="ARBA00022857"/>
    </source>
</evidence>
<dbReference type="InterPro" id="IPR011032">
    <property type="entry name" value="GroES-like_sf"/>
</dbReference>
<sequence length="350" mass="37750">MVKAAVIHQPGPPSVLKYEDIKERHPLGGSEVRVRHAASGVNFVDCYIRRGEGGYKPEKYPHILGFEGAGPITGLGEDVSKEDYEVGDHVTYLTREQGAYSEERNVGTDRCINLSRFYPNTEINGVDDETAAAGLLKGMTVYMLLYHAALLSVQVPGEGGPVGRGPGVVVHAAAGGVGSLLTQWAKRLGAHVIVTVGSDEKAARARENGCDHVIVYTREDVAEGVKQATKGHMADVVYDAVGKATVKASLESLHDNGHLVLFGSASGPPDPEDLRQEYLNRRHISVHQAALFNYIKTREEYVEFAQAALNELGSGRVRIPEITRFPLADAAGAHAYLEGRHNKGSVILVP</sequence>
<dbReference type="InterPro" id="IPR013154">
    <property type="entry name" value="ADH-like_N"/>
</dbReference>
<keyword evidence="5" id="KW-1185">Reference proteome</keyword>
<dbReference type="EMBL" id="DF237199">
    <property type="protein sequence ID" value="GAQ85714.1"/>
    <property type="molecule type" value="Genomic_DNA"/>
</dbReference>
<evidence type="ECO:0000256" key="2">
    <source>
        <dbReference type="ARBA" id="ARBA00023002"/>
    </source>
</evidence>
<organism evidence="4 5">
    <name type="scientific">Klebsormidium nitens</name>
    <name type="common">Green alga</name>
    <name type="synonym">Ulothrix nitens</name>
    <dbReference type="NCBI Taxonomy" id="105231"/>
    <lineage>
        <taxon>Eukaryota</taxon>
        <taxon>Viridiplantae</taxon>
        <taxon>Streptophyta</taxon>
        <taxon>Klebsormidiophyceae</taxon>
        <taxon>Klebsormidiales</taxon>
        <taxon>Klebsormidiaceae</taxon>
        <taxon>Klebsormidium</taxon>
    </lineage>
</organism>
<dbReference type="InterPro" id="IPR013149">
    <property type="entry name" value="ADH-like_C"/>
</dbReference>
<dbReference type="InterPro" id="IPR020843">
    <property type="entry name" value="ER"/>
</dbReference>
<dbReference type="InterPro" id="IPR047618">
    <property type="entry name" value="QOR-like"/>
</dbReference>
<dbReference type="Pfam" id="PF00107">
    <property type="entry name" value="ADH_zinc_N"/>
    <property type="match status" value="1"/>
</dbReference>
<keyword evidence="1" id="KW-0521">NADP</keyword>
<dbReference type="GO" id="GO:0035925">
    <property type="term" value="F:mRNA 3'-UTR AU-rich region binding"/>
    <property type="evidence" value="ECO:0000318"/>
    <property type="project" value="GO_Central"/>
</dbReference>
<dbReference type="OrthoDB" id="48317at2759"/>
<dbReference type="Proteomes" id="UP000054558">
    <property type="component" value="Unassembled WGS sequence"/>
</dbReference>
<dbReference type="CDD" id="cd05286">
    <property type="entry name" value="QOR2"/>
    <property type="match status" value="1"/>
</dbReference>
<keyword evidence="2" id="KW-0560">Oxidoreductase</keyword>
<dbReference type="SUPFAM" id="SSF50129">
    <property type="entry name" value="GroES-like"/>
    <property type="match status" value="1"/>
</dbReference>
<gene>
    <name evidence="4" type="ORF">KFL_002500120</name>
</gene>
<dbReference type="SUPFAM" id="SSF51735">
    <property type="entry name" value="NAD(P)-binding Rossmann-fold domains"/>
    <property type="match status" value="1"/>
</dbReference>
<dbReference type="GO" id="GO:0070402">
    <property type="term" value="F:NADPH binding"/>
    <property type="evidence" value="ECO:0000318"/>
    <property type="project" value="GO_Central"/>
</dbReference>
<accession>A0A1Y1I453</accession>
<dbReference type="GO" id="GO:0003960">
    <property type="term" value="F:quinone reductase (NADPH) activity"/>
    <property type="evidence" value="ECO:0000318"/>
    <property type="project" value="GO_Central"/>
</dbReference>
<dbReference type="Pfam" id="PF08240">
    <property type="entry name" value="ADH_N"/>
    <property type="match status" value="1"/>
</dbReference>
<evidence type="ECO:0000259" key="3">
    <source>
        <dbReference type="SMART" id="SM00829"/>
    </source>
</evidence>
<dbReference type="PANTHER" id="PTHR48106">
    <property type="entry name" value="QUINONE OXIDOREDUCTASE PIG3-RELATED"/>
    <property type="match status" value="1"/>
</dbReference>
<dbReference type="STRING" id="105231.A0A1Y1I453"/>
<dbReference type="OMA" id="NSHIGPL"/>
<protein>
    <submittedName>
        <fullName evidence="4">Quinone oxidoreductase</fullName>
    </submittedName>
</protein>
<dbReference type="GO" id="GO:0005829">
    <property type="term" value="C:cytosol"/>
    <property type="evidence" value="ECO:0000318"/>
    <property type="project" value="GO_Central"/>
</dbReference>
<evidence type="ECO:0000313" key="4">
    <source>
        <dbReference type="EMBL" id="GAQ85714.1"/>
    </source>
</evidence>
<feature type="domain" description="Enoyl reductase (ER)" evidence="3">
    <location>
        <begin position="11"/>
        <end position="348"/>
    </location>
</feature>
<dbReference type="Gene3D" id="3.90.180.10">
    <property type="entry name" value="Medium-chain alcohol dehydrogenases, catalytic domain"/>
    <property type="match status" value="1"/>
</dbReference>
<name>A0A1Y1I453_KLENI</name>
<evidence type="ECO:0000313" key="5">
    <source>
        <dbReference type="Proteomes" id="UP000054558"/>
    </source>
</evidence>
<dbReference type="InterPro" id="IPR036291">
    <property type="entry name" value="NAD(P)-bd_dom_sf"/>
</dbReference>
<reference evidence="4 5" key="1">
    <citation type="journal article" date="2014" name="Nat. Commun.">
        <title>Klebsormidium flaccidum genome reveals primary factors for plant terrestrial adaptation.</title>
        <authorList>
            <person name="Hori K."/>
            <person name="Maruyama F."/>
            <person name="Fujisawa T."/>
            <person name="Togashi T."/>
            <person name="Yamamoto N."/>
            <person name="Seo M."/>
            <person name="Sato S."/>
            <person name="Yamada T."/>
            <person name="Mori H."/>
            <person name="Tajima N."/>
            <person name="Moriyama T."/>
            <person name="Ikeuchi M."/>
            <person name="Watanabe M."/>
            <person name="Wada H."/>
            <person name="Kobayashi K."/>
            <person name="Saito M."/>
            <person name="Masuda T."/>
            <person name="Sasaki-Sekimoto Y."/>
            <person name="Mashiguchi K."/>
            <person name="Awai K."/>
            <person name="Shimojima M."/>
            <person name="Masuda S."/>
            <person name="Iwai M."/>
            <person name="Nobusawa T."/>
            <person name="Narise T."/>
            <person name="Kondo S."/>
            <person name="Saito H."/>
            <person name="Sato R."/>
            <person name="Murakawa M."/>
            <person name="Ihara Y."/>
            <person name="Oshima-Yamada Y."/>
            <person name="Ohtaka K."/>
            <person name="Satoh M."/>
            <person name="Sonobe K."/>
            <person name="Ishii M."/>
            <person name="Ohtani R."/>
            <person name="Kanamori-Sato M."/>
            <person name="Honoki R."/>
            <person name="Miyazaki D."/>
            <person name="Mochizuki H."/>
            <person name="Umetsu J."/>
            <person name="Higashi K."/>
            <person name="Shibata D."/>
            <person name="Kamiya Y."/>
            <person name="Sato N."/>
            <person name="Nakamura Y."/>
            <person name="Tabata S."/>
            <person name="Ida S."/>
            <person name="Kurokawa K."/>
            <person name="Ohta H."/>
        </authorList>
    </citation>
    <scope>NUCLEOTIDE SEQUENCE [LARGE SCALE GENOMIC DNA]</scope>
    <source>
        <strain evidence="4 5">NIES-2285</strain>
    </source>
</reference>
<dbReference type="AlphaFoldDB" id="A0A1Y1I453"/>
<proteinExistence type="predicted"/>
<dbReference type="SMART" id="SM00829">
    <property type="entry name" value="PKS_ER"/>
    <property type="match status" value="1"/>
</dbReference>